<dbReference type="AlphaFoldDB" id="A0A9D4E917"/>
<sequence length="55" mass="5929">MEMTFSQSGELQVSSEPLQESQTVHHVGQIDQGHTDLGEASAAMASTSMENILPR</sequence>
<proteinExistence type="predicted"/>
<evidence type="ECO:0000313" key="2">
    <source>
        <dbReference type="EMBL" id="KAH3774554.1"/>
    </source>
</evidence>
<keyword evidence="3" id="KW-1185">Reference proteome</keyword>
<accession>A0A9D4E917</accession>
<protein>
    <submittedName>
        <fullName evidence="2">Uncharacterized protein</fullName>
    </submittedName>
</protein>
<reference evidence="2" key="2">
    <citation type="submission" date="2020-11" db="EMBL/GenBank/DDBJ databases">
        <authorList>
            <person name="McCartney M.A."/>
            <person name="Auch B."/>
            <person name="Kono T."/>
            <person name="Mallez S."/>
            <person name="Becker A."/>
            <person name="Gohl D.M."/>
            <person name="Silverstein K.A.T."/>
            <person name="Koren S."/>
            <person name="Bechman K.B."/>
            <person name="Herman A."/>
            <person name="Abrahante J.E."/>
            <person name="Garbe J."/>
        </authorList>
    </citation>
    <scope>NUCLEOTIDE SEQUENCE</scope>
    <source>
        <strain evidence="2">Duluth1</strain>
        <tissue evidence="2">Whole animal</tissue>
    </source>
</reference>
<dbReference type="Proteomes" id="UP000828390">
    <property type="component" value="Unassembled WGS sequence"/>
</dbReference>
<reference evidence="2" key="1">
    <citation type="journal article" date="2019" name="bioRxiv">
        <title>The Genome of the Zebra Mussel, Dreissena polymorpha: A Resource for Invasive Species Research.</title>
        <authorList>
            <person name="McCartney M.A."/>
            <person name="Auch B."/>
            <person name="Kono T."/>
            <person name="Mallez S."/>
            <person name="Zhang Y."/>
            <person name="Obille A."/>
            <person name="Becker A."/>
            <person name="Abrahante J.E."/>
            <person name="Garbe J."/>
            <person name="Badalamenti J.P."/>
            <person name="Herman A."/>
            <person name="Mangelson H."/>
            <person name="Liachko I."/>
            <person name="Sullivan S."/>
            <person name="Sone E.D."/>
            <person name="Koren S."/>
            <person name="Silverstein K.A.T."/>
            <person name="Beckman K.B."/>
            <person name="Gohl D.M."/>
        </authorList>
    </citation>
    <scope>NUCLEOTIDE SEQUENCE</scope>
    <source>
        <strain evidence="2">Duluth1</strain>
        <tissue evidence="2">Whole animal</tissue>
    </source>
</reference>
<organism evidence="2 3">
    <name type="scientific">Dreissena polymorpha</name>
    <name type="common">Zebra mussel</name>
    <name type="synonym">Mytilus polymorpha</name>
    <dbReference type="NCBI Taxonomy" id="45954"/>
    <lineage>
        <taxon>Eukaryota</taxon>
        <taxon>Metazoa</taxon>
        <taxon>Spiralia</taxon>
        <taxon>Lophotrochozoa</taxon>
        <taxon>Mollusca</taxon>
        <taxon>Bivalvia</taxon>
        <taxon>Autobranchia</taxon>
        <taxon>Heteroconchia</taxon>
        <taxon>Euheterodonta</taxon>
        <taxon>Imparidentia</taxon>
        <taxon>Neoheterodontei</taxon>
        <taxon>Myida</taxon>
        <taxon>Dreissenoidea</taxon>
        <taxon>Dreissenidae</taxon>
        <taxon>Dreissena</taxon>
    </lineage>
</organism>
<evidence type="ECO:0000256" key="1">
    <source>
        <dbReference type="SAM" id="MobiDB-lite"/>
    </source>
</evidence>
<dbReference type="EMBL" id="JAIWYP010000009">
    <property type="protein sequence ID" value="KAH3774554.1"/>
    <property type="molecule type" value="Genomic_DNA"/>
</dbReference>
<feature type="compositionally biased region" description="Polar residues" evidence="1">
    <location>
        <begin position="1"/>
        <end position="24"/>
    </location>
</feature>
<gene>
    <name evidence="2" type="ORF">DPMN_175936</name>
</gene>
<evidence type="ECO:0000313" key="3">
    <source>
        <dbReference type="Proteomes" id="UP000828390"/>
    </source>
</evidence>
<feature type="region of interest" description="Disordered" evidence="1">
    <location>
        <begin position="1"/>
        <end position="28"/>
    </location>
</feature>
<comment type="caution">
    <text evidence="2">The sequence shown here is derived from an EMBL/GenBank/DDBJ whole genome shotgun (WGS) entry which is preliminary data.</text>
</comment>
<name>A0A9D4E917_DREPO</name>